<feature type="transmembrane region" description="Helical" evidence="1">
    <location>
        <begin position="12"/>
        <end position="32"/>
    </location>
</feature>
<dbReference type="Proteomes" id="UP000078463">
    <property type="component" value="Chromosome"/>
</dbReference>
<feature type="transmembrane region" description="Helical" evidence="1">
    <location>
        <begin position="47"/>
        <end position="69"/>
    </location>
</feature>
<dbReference type="AlphaFoldDB" id="A0A191UDH0"/>
<dbReference type="OrthoDB" id="9131663at2"/>
<keyword evidence="3" id="KW-1185">Reference proteome</keyword>
<keyword evidence="1" id="KW-0472">Membrane</keyword>
<evidence type="ECO:0000256" key="1">
    <source>
        <dbReference type="SAM" id="Phobius"/>
    </source>
</evidence>
<evidence type="ECO:0008006" key="4">
    <source>
        <dbReference type="Google" id="ProtNLM"/>
    </source>
</evidence>
<reference evidence="3" key="1">
    <citation type="submission" date="2016-05" db="EMBL/GenBank/DDBJ databases">
        <title>Polynucleobacter sp. QLW-P1FAT50C-4 genome.</title>
        <authorList>
            <person name="Hahn M.W."/>
        </authorList>
    </citation>
    <scope>NUCLEOTIDE SEQUENCE [LARGE SCALE GENOMIC DNA]</scope>
    <source>
        <strain evidence="3">QLW-P1FAT50C-4</strain>
    </source>
</reference>
<gene>
    <name evidence="2" type="ORF">A8O14_01800</name>
</gene>
<accession>A0A191UDH0</accession>
<protein>
    <recommendedName>
        <fullName evidence="4">DUF4405 domain-containing protein</fullName>
    </recommendedName>
</protein>
<feature type="transmembrane region" description="Helical" evidence="1">
    <location>
        <begin position="81"/>
        <end position="102"/>
    </location>
</feature>
<proteinExistence type="predicted"/>
<dbReference type="RefSeq" id="WP_068947943.1">
    <property type="nucleotide sequence ID" value="NZ_CP015922.1"/>
</dbReference>
<keyword evidence="1" id="KW-0812">Transmembrane</keyword>
<organism evidence="2 3">
    <name type="scientific">Polynucleobacter wuianus</name>
    <dbReference type="NCBI Taxonomy" id="1743168"/>
    <lineage>
        <taxon>Bacteria</taxon>
        <taxon>Pseudomonadati</taxon>
        <taxon>Pseudomonadota</taxon>
        <taxon>Betaproteobacteria</taxon>
        <taxon>Burkholderiales</taxon>
        <taxon>Burkholderiaceae</taxon>
        <taxon>Polynucleobacter</taxon>
    </lineage>
</organism>
<feature type="transmembrane region" description="Helical" evidence="1">
    <location>
        <begin position="114"/>
        <end position="133"/>
    </location>
</feature>
<dbReference type="KEGG" id="pwu:A8O14_01800"/>
<evidence type="ECO:0000313" key="2">
    <source>
        <dbReference type="EMBL" id="ANI98936.1"/>
    </source>
</evidence>
<dbReference type="STRING" id="1743168.A8O14_01800"/>
<evidence type="ECO:0000313" key="3">
    <source>
        <dbReference type="Proteomes" id="UP000078463"/>
    </source>
</evidence>
<dbReference type="EMBL" id="CP015922">
    <property type="protein sequence ID" value="ANI98936.1"/>
    <property type="molecule type" value="Genomic_DNA"/>
</dbReference>
<sequence length="138" mass="15311">MSRLGKMPNWQKWFVMFSVLSCSLSGSIYLVGHEFQVKRSLLGSHDILAIHGVAAMLAILALGSVLPFHLKAGLKSKRKRLSGIGQLSFLGALIITGALLYYGPETIRESVITIHWMVGLLFFAIFLLHVFNVRDQQA</sequence>
<keyword evidence="1" id="KW-1133">Transmembrane helix</keyword>
<name>A0A191UDH0_9BURK</name>